<dbReference type="CDD" id="cd12119">
    <property type="entry name" value="ttLC_FACS_AlkK_like"/>
    <property type="match status" value="1"/>
</dbReference>
<evidence type="ECO:0000313" key="8">
    <source>
        <dbReference type="EMBL" id="SIS91789.1"/>
    </source>
</evidence>
<dbReference type="Gene3D" id="3.40.50.12780">
    <property type="entry name" value="N-terminal domain of ligase-like"/>
    <property type="match status" value="1"/>
</dbReference>
<evidence type="ECO:0000259" key="7">
    <source>
        <dbReference type="Pfam" id="PF13193"/>
    </source>
</evidence>
<dbReference type="Proteomes" id="UP000186141">
    <property type="component" value="Unassembled WGS sequence"/>
</dbReference>
<evidence type="ECO:0000256" key="5">
    <source>
        <dbReference type="ARBA" id="ARBA00067668"/>
    </source>
</evidence>
<dbReference type="Pfam" id="PF00501">
    <property type="entry name" value="AMP-binding"/>
    <property type="match status" value="1"/>
</dbReference>
<evidence type="ECO:0000256" key="3">
    <source>
        <dbReference type="ARBA" id="ARBA00051915"/>
    </source>
</evidence>
<feature type="domain" description="AMP-dependent synthetase/ligase" evidence="6">
    <location>
        <begin position="19"/>
        <end position="396"/>
    </location>
</feature>
<evidence type="ECO:0000259" key="6">
    <source>
        <dbReference type="Pfam" id="PF00501"/>
    </source>
</evidence>
<dbReference type="InterPro" id="IPR050237">
    <property type="entry name" value="ATP-dep_AMP-bd_enzyme"/>
</dbReference>
<dbReference type="STRING" id="1086013.SAMN05421774_10319"/>
<dbReference type="InterPro" id="IPR020845">
    <property type="entry name" value="AMP-binding_CS"/>
</dbReference>
<dbReference type="InterPro" id="IPR045851">
    <property type="entry name" value="AMP-bd_C_sf"/>
</dbReference>
<dbReference type="Pfam" id="PF13193">
    <property type="entry name" value="AMP-binding_C"/>
    <property type="match status" value="1"/>
</dbReference>
<dbReference type="PANTHER" id="PTHR43767:SF11">
    <property type="entry name" value="MEDIUM-CHAIN-FATTY-ACID--COA LIGASE"/>
    <property type="match status" value="1"/>
</dbReference>
<evidence type="ECO:0000256" key="2">
    <source>
        <dbReference type="ARBA" id="ARBA00022598"/>
    </source>
</evidence>
<sequence>MLNGLMMDRPLSIPAVMDYAADVHPERRVVSSTVEGGIHDYSYAQARDRIAQLAHALVAMGVKPGDRVATLAWNGYRHLELYYAIAGIGAVCHTINPRLFPDQIAWIMGHAEDSVLFFDLTFVPLVTALRDRMPPGIRLVAMTDAAHRPDVADVVVYEDLLAGQSSRYDWPDLPEDTASALCYTSGTTGDPKGALYSHRSSLLHSFSVVLGAPRSFGRGQRILPVVPLFHVNAWGLPYSAPLSATDLVFPGPRLDGASLWDLMQSQGVTAGWGVPTVWAGLIDEMRKRGAKPAALHTLLIGGSAVPPAMIRALESEFGVEVLHGWGMTEMSPVGTVSRPEPDQDMETRIAARIPAGKRLFGVDLKIVDEEGARQPHDGAAKGELLVRGPAVISAYYNDAAANAKAFDAEGWFRTGDVARITPQGDLLIVDRTKDLIKSGGEWISSIDLENAAVSHPAVAIAAAIAVPHPKWDERPLLAVVLRAGMTVSEAEILAHIGATMAKWQVPDAVAFVAQIPMTATGKISKKDLRVQLADHYTGTAG</sequence>
<dbReference type="AlphaFoldDB" id="A0A1N7N0Z7"/>
<comment type="catalytic activity">
    <reaction evidence="3">
        <text>3-(methylsulfanyl)propanoate + ATP + CoA = 3-(methylsulfanyl)propanoyl-CoA + AMP + diphosphate</text>
        <dbReference type="Rhea" id="RHEA:43052"/>
        <dbReference type="ChEBI" id="CHEBI:30616"/>
        <dbReference type="ChEBI" id="CHEBI:33019"/>
        <dbReference type="ChEBI" id="CHEBI:49016"/>
        <dbReference type="ChEBI" id="CHEBI:57287"/>
        <dbReference type="ChEBI" id="CHEBI:82815"/>
        <dbReference type="ChEBI" id="CHEBI:456215"/>
        <dbReference type="EC" id="6.2.1.44"/>
    </reaction>
    <physiologicalReaction direction="left-to-right" evidence="3">
        <dbReference type="Rhea" id="RHEA:43053"/>
    </physiologicalReaction>
</comment>
<keyword evidence="2" id="KW-0436">Ligase</keyword>
<dbReference type="SUPFAM" id="SSF56801">
    <property type="entry name" value="Acetyl-CoA synthetase-like"/>
    <property type="match status" value="1"/>
</dbReference>
<feature type="domain" description="AMP-binding enzyme C-terminal" evidence="7">
    <location>
        <begin position="448"/>
        <end position="522"/>
    </location>
</feature>
<keyword evidence="9" id="KW-1185">Reference proteome</keyword>
<proteinExistence type="inferred from homology"/>
<evidence type="ECO:0000256" key="4">
    <source>
        <dbReference type="ARBA" id="ARBA00066616"/>
    </source>
</evidence>
<name>A0A1N7N0Z7_9RHOB</name>
<accession>A0A1N7N0Z7</accession>
<dbReference type="EC" id="6.2.1.44" evidence="4"/>
<dbReference type="InterPro" id="IPR025110">
    <property type="entry name" value="AMP-bd_C"/>
</dbReference>
<dbReference type="Gene3D" id="3.30.300.30">
    <property type="match status" value="1"/>
</dbReference>
<dbReference type="NCBIfam" id="NF004837">
    <property type="entry name" value="PRK06187.1"/>
    <property type="match status" value="1"/>
</dbReference>
<dbReference type="GO" id="GO:0016877">
    <property type="term" value="F:ligase activity, forming carbon-sulfur bonds"/>
    <property type="evidence" value="ECO:0007669"/>
    <property type="project" value="UniProtKB-ARBA"/>
</dbReference>
<dbReference type="FunFam" id="3.30.300.30:FF:000008">
    <property type="entry name" value="2,3-dihydroxybenzoate-AMP ligase"/>
    <property type="match status" value="1"/>
</dbReference>
<evidence type="ECO:0000256" key="1">
    <source>
        <dbReference type="ARBA" id="ARBA00006432"/>
    </source>
</evidence>
<dbReference type="EMBL" id="FTOT01000003">
    <property type="protein sequence ID" value="SIS91789.1"/>
    <property type="molecule type" value="Genomic_DNA"/>
</dbReference>
<dbReference type="PROSITE" id="PS00455">
    <property type="entry name" value="AMP_BINDING"/>
    <property type="match status" value="1"/>
</dbReference>
<dbReference type="PANTHER" id="PTHR43767">
    <property type="entry name" value="LONG-CHAIN-FATTY-ACID--COA LIGASE"/>
    <property type="match status" value="1"/>
</dbReference>
<dbReference type="InterPro" id="IPR042099">
    <property type="entry name" value="ANL_N_sf"/>
</dbReference>
<comment type="similarity">
    <text evidence="1">Belongs to the ATP-dependent AMP-binding enzyme family.</text>
</comment>
<evidence type="ECO:0000313" key="9">
    <source>
        <dbReference type="Proteomes" id="UP000186141"/>
    </source>
</evidence>
<reference evidence="8 9" key="1">
    <citation type="submission" date="2017-01" db="EMBL/GenBank/DDBJ databases">
        <authorList>
            <person name="Mah S.A."/>
            <person name="Swanson W.J."/>
            <person name="Moy G.W."/>
            <person name="Vacquier V.D."/>
        </authorList>
    </citation>
    <scope>NUCLEOTIDE SEQUENCE [LARGE SCALE GENOMIC DNA]</scope>
    <source>
        <strain evidence="8 9">DSM 26375</strain>
    </source>
</reference>
<dbReference type="RefSeq" id="WP_229740474.1">
    <property type="nucleotide sequence ID" value="NZ_BMEH01000003.1"/>
</dbReference>
<protein>
    <recommendedName>
        <fullName evidence="5">3-methylmercaptopropionyl-CoA ligase</fullName>
        <ecNumber evidence="4">6.2.1.44</ecNumber>
    </recommendedName>
</protein>
<gene>
    <name evidence="8" type="ORF">SAMN05421774_10319</name>
</gene>
<dbReference type="InterPro" id="IPR000873">
    <property type="entry name" value="AMP-dep_synth/lig_dom"/>
</dbReference>
<organism evidence="8 9">
    <name type="scientific">Gemmobacter megaterium</name>
    <dbReference type="NCBI Taxonomy" id="1086013"/>
    <lineage>
        <taxon>Bacteria</taxon>
        <taxon>Pseudomonadati</taxon>
        <taxon>Pseudomonadota</taxon>
        <taxon>Alphaproteobacteria</taxon>
        <taxon>Rhodobacterales</taxon>
        <taxon>Paracoccaceae</taxon>
        <taxon>Gemmobacter</taxon>
    </lineage>
</organism>